<feature type="binding site" evidence="3">
    <location>
        <begin position="18"/>
        <end position="23"/>
    </location>
    <ligand>
        <name>ATP</name>
        <dbReference type="ChEBI" id="CHEBI:30616"/>
    </ligand>
</feature>
<dbReference type="NCBIfam" id="TIGR00152">
    <property type="entry name" value="dephospho-CoA kinase"/>
    <property type="match status" value="1"/>
</dbReference>
<evidence type="ECO:0000256" key="1">
    <source>
        <dbReference type="ARBA" id="ARBA00022741"/>
    </source>
</evidence>
<protein>
    <recommendedName>
        <fullName evidence="3 4">Dephospho-CoA kinase</fullName>
        <ecNumber evidence="3 4">2.7.1.24</ecNumber>
    </recommendedName>
    <alternativeName>
        <fullName evidence="3">Dephosphocoenzyme A kinase</fullName>
    </alternativeName>
</protein>
<keyword evidence="1 3" id="KW-0547">Nucleotide-binding</keyword>
<evidence type="ECO:0000256" key="3">
    <source>
        <dbReference type="HAMAP-Rule" id="MF_00376"/>
    </source>
</evidence>
<gene>
    <name evidence="3 5" type="primary">coaE</name>
    <name evidence="5" type="ORF">FEAC_23110</name>
</gene>
<dbReference type="EMBL" id="JXUW01000025">
    <property type="protein sequence ID" value="KJE75918.1"/>
    <property type="molecule type" value="Genomic_DNA"/>
</dbReference>
<dbReference type="Proteomes" id="UP000032336">
    <property type="component" value="Unassembled WGS sequence"/>
</dbReference>
<dbReference type="SUPFAM" id="SSF52540">
    <property type="entry name" value="P-loop containing nucleoside triphosphate hydrolases"/>
    <property type="match status" value="1"/>
</dbReference>
<keyword evidence="3 5" id="KW-0808">Transferase</keyword>
<dbReference type="GeneID" id="78373361"/>
<evidence type="ECO:0000313" key="5">
    <source>
        <dbReference type="EMBL" id="KJE75918.1"/>
    </source>
</evidence>
<dbReference type="InterPro" id="IPR027417">
    <property type="entry name" value="P-loop_NTPase"/>
</dbReference>
<comment type="subcellular location">
    <subcellularLocation>
        <location evidence="3">Cytoplasm</location>
    </subcellularLocation>
</comment>
<keyword evidence="6" id="KW-1185">Reference proteome</keyword>
<dbReference type="InterPro" id="IPR001977">
    <property type="entry name" value="Depp_CoAkinase"/>
</dbReference>
<keyword evidence="2 3" id="KW-0067">ATP-binding</keyword>
<comment type="pathway">
    <text evidence="3">Cofactor biosynthesis; coenzyme A biosynthesis; CoA from (R)-pantothenate: step 5/5.</text>
</comment>
<dbReference type="STRING" id="1121877.FEAC_23110"/>
<dbReference type="Pfam" id="PF01121">
    <property type="entry name" value="CoaE"/>
    <property type="match status" value="1"/>
</dbReference>
<organism evidence="5 6">
    <name type="scientific">Ferrimicrobium acidiphilum DSM 19497</name>
    <dbReference type="NCBI Taxonomy" id="1121877"/>
    <lineage>
        <taxon>Bacteria</taxon>
        <taxon>Bacillati</taxon>
        <taxon>Actinomycetota</taxon>
        <taxon>Acidimicrobiia</taxon>
        <taxon>Acidimicrobiales</taxon>
        <taxon>Acidimicrobiaceae</taxon>
        <taxon>Ferrimicrobium</taxon>
    </lineage>
</organism>
<dbReference type="EC" id="2.7.1.24" evidence="3 4"/>
<dbReference type="RefSeq" id="WP_035390251.1">
    <property type="nucleotide sequence ID" value="NZ_JQKF01000021.1"/>
</dbReference>
<dbReference type="eggNOG" id="COG0237">
    <property type="taxonomic scope" value="Bacteria"/>
</dbReference>
<dbReference type="GO" id="GO:0004140">
    <property type="term" value="F:dephospho-CoA kinase activity"/>
    <property type="evidence" value="ECO:0007669"/>
    <property type="project" value="UniProtKB-UniRule"/>
</dbReference>
<dbReference type="GO" id="GO:0015937">
    <property type="term" value="P:coenzyme A biosynthetic process"/>
    <property type="evidence" value="ECO:0007669"/>
    <property type="project" value="UniProtKB-UniRule"/>
</dbReference>
<comment type="function">
    <text evidence="3">Catalyzes the phosphorylation of the 3'-hydroxyl group of dephosphocoenzyme A to form coenzyme A.</text>
</comment>
<dbReference type="OrthoDB" id="9812943at2"/>
<comment type="catalytic activity">
    <reaction evidence="3">
        <text>3'-dephospho-CoA + ATP = ADP + CoA + H(+)</text>
        <dbReference type="Rhea" id="RHEA:18245"/>
        <dbReference type="ChEBI" id="CHEBI:15378"/>
        <dbReference type="ChEBI" id="CHEBI:30616"/>
        <dbReference type="ChEBI" id="CHEBI:57287"/>
        <dbReference type="ChEBI" id="CHEBI:57328"/>
        <dbReference type="ChEBI" id="CHEBI:456216"/>
        <dbReference type="EC" id="2.7.1.24"/>
    </reaction>
</comment>
<dbReference type="Gene3D" id="3.40.50.300">
    <property type="entry name" value="P-loop containing nucleotide triphosphate hydrolases"/>
    <property type="match status" value="1"/>
</dbReference>
<sequence>MAGRLGKTRVIAVTGTIGSGKSAVLGFFARAGIPTISADAVAREVVAPQSMGLAALVDVFGTDILSEDGSLDRGRLARLVFNDDVGRMRLNQVTHPLIRSRILEMLQEMSDSPVVVVEIPLLDDHTVADYGIDDVLVVRASTERVLQRLVEDRGMDPSDAVARMRVQVPDAVRDQLARWSVSNDGDLEDLERQVAGVIEEIKMH</sequence>
<dbReference type="UniPathway" id="UPA00241">
    <property type="reaction ID" value="UER00356"/>
</dbReference>
<dbReference type="PANTHER" id="PTHR10695">
    <property type="entry name" value="DEPHOSPHO-COA KINASE-RELATED"/>
    <property type="match status" value="1"/>
</dbReference>
<keyword evidence="3" id="KW-0173">Coenzyme A biosynthesis</keyword>
<dbReference type="PROSITE" id="PS51219">
    <property type="entry name" value="DPCK"/>
    <property type="match status" value="1"/>
</dbReference>
<dbReference type="CDD" id="cd02022">
    <property type="entry name" value="DPCK"/>
    <property type="match status" value="1"/>
</dbReference>
<keyword evidence="3" id="KW-0963">Cytoplasm</keyword>
<keyword evidence="3 5" id="KW-0418">Kinase</keyword>
<dbReference type="HAMAP" id="MF_00376">
    <property type="entry name" value="Dephospho_CoA_kinase"/>
    <property type="match status" value="1"/>
</dbReference>
<evidence type="ECO:0000256" key="2">
    <source>
        <dbReference type="ARBA" id="ARBA00022840"/>
    </source>
</evidence>
<reference evidence="5 6" key="1">
    <citation type="submission" date="2015-01" db="EMBL/GenBank/DDBJ databases">
        <title>Draft genome of the acidophilic iron oxidizer Ferrimicrobium acidiphilum strain T23.</title>
        <authorList>
            <person name="Poehlein A."/>
            <person name="Eisen S."/>
            <person name="Schloemann M."/>
            <person name="Johnson B.D."/>
            <person name="Daniel R."/>
            <person name="Muehling M."/>
        </authorList>
    </citation>
    <scope>NUCLEOTIDE SEQUENCE [LARGE SCALE GENOMIC DNA]</scope>
    <source>
        <strain evidence="5 6">T23</strain>
    </source>
</reference>
<proteinExistence type="inferred from homology"/>
<comment type="caution">
    <text evidence="5">The sequence shown here is derived from an EMBL/GenBank/DDBJ whole genome shotgun (WGS) entry which is preliminary data.</text>
</comment>
<evidence type="ECO:0000313" key="6">
    <source>
        <dbReference type="Proteomes" id="UP000032336"/>
    </source>
</evidence>
<dbReference type="GO" id="GO:0005737">
    <property type="term" value="C:cytoplasm"/>
    <property type="evidence" value="ECO:0007669"/>
    <property type="project" value="UniProtKB-SubCell"/>
</dbReference>
<evidence type="ECO:0000256" key="4">
    <source>
        <dbReference type="NCBIfam" id="TIGR00152"/>
    </source>
</evidence>
<name>A0A0D8FRL1_9ACTN</name>
<dbReference type="AlphaFoldDB" id="A0A0D8FRL1"/>
<dbReference type="PANTHER" id="PTHR10695:SF46">
    <property type="entry name" value="BIFUNCTIONAL COENZYME A SYNTHASE-RELATED"/>
    <property type="match status" value="1"/>
</dbReference>
<comment type="similarity">
    <text evidence="3">Belongs to the CoaE family.</text>
</comment>
<dbReference type="GO" id="GO:0005524">
    <property type="term" value="F:ATP binding"/>
    <property type="evidence" value="ECO:0007669"/>
    <property type="project" value="UniProtKB-UniRule"/>
</dbReference>
<accession>A0A0D8FRL1</accession>